<reference evidence="9 10" key="1">
    <citation type="journal article" date="2016" name="Nat. Commun.">
        <title>Thousands of microbial genomes shed light on interconnected biogeochemical processes in an aquifer system.</title>
        <authorList>
            <person name="Anantharaman K."/>
            <person name="Brown C.T."/>
            <person name="Hug L.A."/>
            <person name="Sharon I."/>
            <person name="Castelle C.J."/>
            <person name="Probst A.J."/>
            <person name="Thomas B.C."/>
            <person name="Singh A."/>
            <person name="Wilkins M.J."/>
            <person name="Karaoz U."/>
            <person name="Brodie E.L."/>
            <person name="Williams K.H."/>
            <person name="Hubbard S.S."/>
            <person name="Banfield J.F."/>
        </authorList>
    </citation>
    <scope>NUCLEOTIDE SEQUENCE [LARGE SCALE GENOMIC DNA]</scope>
</reference>
<evidence type="ECO:0000259" key="7">
    <source>
        <dbReference type="Pfam" id="PF04542"/>
    </source>
</evidence>
<feature type="domain" description="RNA polymerase sigma-70 region 2" evidence="7">
    <location>
        <begin position="34"/>
        <end position="101"/>
    </location>
</feature>
<dbReference type="InterPro" id="IPR007627">
    <property type="entry name" value="RNA_pol_sigma70_r2"/>
</dbReference>
<name>A0A1F5ZB90_9BACT</name>
<dbReference type="CDD" id="cd06171">
    <property type="entry name" value="Sigma70_r4"/>
    <property type="match status" value="1"/>
</dbReference>
<dbReference type="SUPFAM" id="SSF88946">
    <property type="entry name" value="Sigma2 domain of RNA polymerase sigma factors"/>
    <property type="match status" value="1"/>
</dbReference>
<dbReference type="GO" id="GO:0016987">
    <property type="term" value="F:sigma factor activity"/>
    <property type="evidence" value="ECO:0007669"/>
    <property type="project" value="UniProtKB-KW"/>
</dbReference>
<dbReference type="InterPro" id="IPR007630">
    <property type="entry name" value="RNA_pol_sigma70_r4"/>
</dbReference>
<dbReference type="Proteomes" id="UP000176854">
    <property type="component" value="Unassembled WGS sequence"/>
</dbReference>
<evidence type="ECO:0000256" key="3">
    <source>
        <dbReference type="ARBA" id="ARBA00023082"/>
    </source>
</evidence>
<proteinExistence type="inferred from homology"/>
<dbReference type="InterPro" id="IPR000838">
    <property type="entry name" value="RNA_pol_sigma70_ECF_CS"/>
</dbReference>
<feature type="domain" description="RNA polymerase sigma-70 region 4" evidence="8">
    <location>
        <begin position="131"/>
        <end position="180"/>
    </location>
</feature>
<keyword evidence="2 6" id="KW-0805">Transcription regulation</keyword>
<dbReference type="Gene3D" id="1.10.10.10">
    <property type="entry name" value="Winged helix-like DNA-binding domain superfamily/Winged helix DNA-binding domain"/>
    <property type="match status" value="1"/>
</dbReference>
<gene>
    <name evidence="9" type="ORF">A2154_01615</name>
</gene>
<dbReference type="EMBL" id="MFJC01000014">
    <property type="protein sequence ID" value="OGG09778.1"/>
    <property type="molecule type" value="Genomic_DNA"/>
</dbReference>
<dbReference type="NCBIfam" id="TIGR02937">
    <property type="entry name" value="sigma70-ECF"/>
    <property type="match status" value="1"/>
</dbReference>
<dbReference type="PROSITE" id="PS01063">
    <property type="entry name" value="SIGMA70_ECF"/>
    <property type="match status" value="1"/>
</dbReference>
<dbReference type="PANTHER" id="PTHR43133:SF57">
    <property type="entry name" value="RNA POLYMERASE SIGMA-70 FACTOR"/>
    <property type="match status" value="1"/>
</dbReference>
<dbReference type="PANTHER" id="PTHR43133">
    <property type="entry name" value="RNA POLYMERASE ECF-TYPE SIGMA FACTO"/>
    <property type="match status" value="1"/>
</dbReference>
<comment type="similarity">
    <text evidence="1 6">Belongs to the sigma-70 factor family. ECF subfamily.</text>
</comment>
<dbReference type="InterPro" id="IPR013324">
    <property type="entry name" value="RNA_pol_sigma_r3/r4-like"/>
</dbReference>
<dbReference type="InterPro" id="IPR013325">
    <property type="entry name" value="RNA_pol_sigma_r2"/>
</dbReference>
<dbReference type="InterPro" id="IPR014284">
    <property type="entry name" value="RNA_pol_sigma-70_dom"/>
</dbReference>
<evidence type="ECO:0000256" key="4">
    <source>
        <dbReference type="ARBA" id="ARBA00023125"/>
    </source>
</evidence>
<dbReference type="InterPro" id="IPR036388">
    <property type="entry name" value="WH-like_DNA-bd_sf"/>
</dbReference>
<keyword evidence="3 6" id="KW-0731">Sigma factor</keyword>
<evidence type="ECO:0000313" key="9">
    <source>
        <dbReference type="EMBL" id="OGG09778.1"/>
    </source>
</evidence>
<accession>A0A1F5ZB90</accession>
<dbReference type="Pfam" id="PF04545">
    <property type="entry name" value="Sigma70_r4"/>
    <property type="match status" value="1"/>
</dbReference>
<comment type="caution">
    <text evidence="9">The sequence shown here is derived from an EMBL/GenBank/DDBJ whole genome shotgun (WGS) entry which is preliminary data.</text>
</comment>
<evidence type="ECO:0000313" key="10">
    <source>
        <dbReference type="Proteomes" id="UP000176854"/>
    </source>
</evidence>
<keyword evidence="5 6" id="KW-0804">Transcription</keyword>
<evidence type="ECO:0000256" key="5">
    <source>
        <dbReference type="ARBA" id="ARBA00023163"/>
    </source>
</evidence>
<dbReference type="SUPFAM" id="SSF88659">
    <property type="entry name" value="Sigma3 and sigma4 domains of RNA polymerase sigma factors"/>
    <property type="match status" value="1"/>
</dbReference>
<evidence type="ECO:0000256" key="1">
    <source>
        <dbReference type="ARBA" id="ARBA00010641"/>
    </source>
</evidence>
<evidence type="ECO:0000256" key="6">
    <source>
        <dbReference type="RuleBase" id="RU000716"/>
    </source>
</evidence>
<sequence length="184" mass="21446">MKYTQNQQYILTEVSDFMLAIKAKAGSKKSYSTLYGRYFKKIYRYVYWRAGGDRQLAEDLTQQALITGWEKIGSFNSFRGSFRAWIFTIVHNSMVDYFRRHHQQSRIEKYLEVSGNDDGERLLNTLSVEQALSELNTEQKNVIILRFLEGLSVKATARIVGKTNQAVRAIQYRALQKLKKILEV</sequence>
<keyword evidence="4 6" id="KW-0238">DNA-binding</keyword>
<dbReference type="GO" id="GO:0006352">
    <property type="term" value="P:DNA-templated transcription initiation"/>
    <property type="evidence" value="ECO:0007669"/>
    <property type="project" value="InterPro"/>
</dbReference>
<protein>
    <recommendedName>
        <fullName evidence="6">RNA polymerase sigma factor</fullName>
    </recommendedName>
</protein>
<dbReference type="AlphaFoldDB" id="A0A1F5ZB90"/>
<dbReference type="InterPro" id="IPR039425">
    <property type="entry name" value="RNA_pol_sigma-70-like"/>
</dbReference>
<dbReference type="Gene3D" id="1.10.1740.10">
    <property type="match status" value="1"/>
</dbReference>
<evidence type="ECO:0000259" key="8">
    <source>
        <dbReference type="Pfam" id="PF04545"/>
    </source>
</evidence>
<evidence type="ECO:0000256" key="2">
    <source>
        <dbReference type="ARBA" id="ARBA00023015"/>
    </source>
</evidence>
<dbReference type="STRING" id="1798373.A2154_01615"/>
<organism evidence="9 10">
    <name type="scientific">Candidatus Gottesmanbacteria bacterium RBG_16_43_7</name>
    <dbReference type="NCBI Taxonomy" id="1798373"/>
    <lineage>
        <taxon>Bacteria</taxon>
        <taxon>Candidatus Gottesmaniibacteriota</taxon>
    </lineage>
</organism>
<dbReference type="Pfam" id="PF04542">
    <property type="entry name" value="Sigma70_r2"/>
    <property type="match status" value="1"/>
</dbReference>
<dbReference type="GO" id="GO:0003677">
    <property type="term" value="F:DNA binding"/>
    <property type="evidence" value="ECO:0007669"/>
    <property type="project" value="UniProtKB-KW"/>
</dbReference>